<evidence type="ECO:0000256" key="1">
    <source>
        <dbReference type="ARBA" id="ARBA00004203"/>
    </source>
</evidence>
<protein>
    <recommendedName>
        <fullName evidence="8">Prepilin-type N-terminal cleavage/methylation domain-containing protein</fullName>
    </recommendedName>
</protein>
<evidence type="ECO:0000256" key="2">
    <source>
        <dbReference type="ARBA" id="ARBA00004418"/>
    </source>
</evidence>
<dbReference type="Proteomes" id="UP000632222">
    <property type="component" value="Unassembled WGS sequence"/>
</dbReference>
<proteinExistence type="predicted"/>
<feature type="transmembrane region" description="Helical" evidence="5">
    <location>
        <begin position="6"/>
        <end position="29"/>
    </location>
</feature>
<evidence type="ECO:0000313" key="6">
    <source>
        <dbReference type="EMBL" id="GGJ53976.1"/>
    </source>
</evidence>
<keyword evidence="4" id="KW-0998">Cell outer membrane</keyword>
<reference evidence="7" key="1">
    <citation type="journal article" date="2019" name="Int. J. Syst. Evol. Microbiol.">
        <title>The Global Catalogue of Microorganisms (GCM) 10K type strain sequencing project: providing services to taxonomists for standard genome sequencing and annotation.</title>
        <authorList>
            <consortium name="The Broad Institute Genomics Platform"/>
            <consortium name="The Broad Institute Genome Sequencing Center for Infectious Disease"/>
            <person name="Wu L."/>
            <person name="Ma J."/>
        </authorList>
    </citation>
    <scope>NUCLEOTIDE SEQUENCE [LARGE SCALE GENOMIC DNA]</scope>
    <source>
        <strain evidence="7">JCM 14370</strain>
    </source>
</reference>
<gene>
    <name evidence="6" type="ORF">GCM10008938_45040</name>
</gene>
<keyword evidence="7" id="KW-1185">Reference proteome</keyword>
<organism evidence="6 7">
    <name type="scientific">Deinococcus roseus</name>
    <dbReference type="NCBI Taxonomy" id="392414"/>
    <lineage>
        <taxon>Bacteria</taxon>
        <taxon>Thermotogati</taxon>
        <taxon>Deinococcota</taxon>
        <taxon>Deinococci</taxon>
        <taxon>Deinococcales</taxon>
        <taxon>Deinococcaceae</taxon>
        <taxon>Deinococcus</taxon>
    </lineage>
</organism>
<dbReference type="InterPro" id="IPR012902">
    <property type="entry name" value="N_methyl_site"/>
</dbReference>
<dbReference type="InterPro" id="IPR045584">
    <property type="entry name" value="Pilin-like"/>
</dbReference>
<evidence type="ECO:0000256" key="3">
    <source>
        <dbReference type="ARBA" id="ARBA00022764"/>
    </source>
</evidence>
<name>A0ABQ2DD47_9DEIO</name>
<evidence type="ECO:0000256" key="4">
    <source>
        <dbReference type="ARBA" id="ARBA00023237"/>
    </source>
</evidence>
<dbReference type="SUPFAM" id="SSF54523">
    <property type="entry name" value="Pili subunits"/>
    <property type="match status" value="1"/>
</dbReference>
<keyword evidence="5" id="KW-0812">Transmembrane</keyword>
<dbReference type="EMBL" id="BMOD01000028">
    <property type="protein sequence ID" value="GGJ53976.1"/>
    <property type="molecule type" value="Genomic_DNA"/>
</dbReference>
<dbReference type="NCBIfam" id="TIGR02532">
    <property type="entry name" value="IV_pilin_GFxxxE"/>
    <property type="match status" value="1"/>
</dbReference>
<dbReference type="Pfam" id="PF07963">
    <property type="entry name" value="N_methyl"/>
    <property type="match status" value="1"/>
</dbReference>
<comment type="caution">
    <text evidence="6">The sequence shown here is derived from an EMBL/GenBank/DDBJ whole genome shotgun (WGS) entry which is preliminary data.</text>
</comment>
<evidence type="ECO:0008006" key="8">
    <source>
        <dbReference type="Google" id="ProtNLM"/>
    </source>
</evidence>
<sequence length="154" mass="16331">MNNKGVTIIEILIAIALIGVISILSTYFLSGFQLNSAAQYDTNMQAFSRSYMDDVRAYWSIAGNYKSNMLPINGSGQAVAPPTGYKYKVDVKTAVPSTTPVNIRSLTYAPALVVTAVNDVTPVPLKSVILTVTTPKGRVEVFTLQIAAPAGGGS</sequence>
<keyword evidence="3" id="KW-0574">Periplasm</keyword>
<comment type="subcellular location">
    <subcellularLocation>
        <location evidence="1">Cell outer membrane</location>
        <topology evidence="1">Single-pass membrane protein</topology>
    </subcellularLocation>
    <subcellularLocation>
        <location evidence="2">Periplasm</location>
    </subcellularLocation>
</comment>
<dbReference type="RefSeq" id="WP_189007371.1">
    <property type="nucleotide sequence ID" value="NZ_BMOD01000028.1"/>
</dbReference>
<evidence type="ECO:0000256" key="5">
    <source>
        <dbReference type="SAM" id="Phobius"/>
    </source>
</evidence>
<accession>A0ABQ2DD47</accession>
<keyword evidence="5" id="KW-0472">Membrane</keyword>
<evidence type="ECO:0000313" key="7">
    <source>
        <dbReference type="Proteomes" id="UP000632222"/>
    </source>
</evidence>
<keyword evidence="5" id="KW-1133">Transmembrane helix</keyword>